<accession>A0ACC1QSI7</accession>
<comment type="caution">
    <text evidence="1">The sequence shown here is derived from an EMBL/GenBank/DDBJ whole genome shotgun (WGS) entry which is preliminary data.</text>
</comment>
<evidence type="ECO:0000313" key="2">
    <source>
        <dbReference type="Proteomes" id="UP001148737"/>
    </source>
</evidence>
<sequence length="315" mass="36768">MFSSLLFTCFQEGVNYIRHFGIFSQAYLEILPYQANATTHNKLCFSFISWLGEVLTPAVADRQLNRGPPFDLSRYGTIGSCLQFKLQTLELLIHHCNGGYEFDEAMEKLWAHFKQTRELWNLIDKRHQHTLWLFLSLLFSLPSTAIVHDDWQTIKSLCSTLPLPDCEDPAWLSGRADMVLRVIHINEDLQSPAPQFSPGLRPGYVDLVAEAKYNEFCETYFLIMYSTEVGRQLERVGQMDLIKMVTDTILLSQSLPREYRVQTFRREFILLDLLKSLSDMQRYVHINTKWEQWREAAITFTTICPVAEQIEMWHV</sequence>
<reference evidence="1" key="1">
    <citation type="submission" date="2022-07" db="EMBL/GenBank/DDBJ databases">
        <title>Genome Sequence of Lecanicillium saksenae.</title>
        <authorList>
            <person name="Buettner E."/>
        </authorList>
    </citation>
    <scope>NUCLEOTIDE SEQUENCE</scope>
    <source>
        <strain evidence="1">VT-O1</strain>
    </source>
</reference>
<organism evidence="1 2">
    <name type="scientific">Lecanicillium saksenae</name>
    <dbReference type="NCBI Taxonomy" id="468837"/>
    <lineage>
        <taxon>Eukaryota</taxon>
        <taxon>Fungi</taxon>
        <taxon>Dikarya</taxon>
        <taxon>Ascomycota</taxon>
        <taxon>Pezizomycotina</taxon>
        <taxon>Sordariomycetes</taxon>
        <taxon>Hypocreomycetidae</taxon>
        <taxon>Hypocreales</taxon>
        <taxon>Cordycipitaceae</taxon>
        <taxon>Lecanicillium</taxon>
    </lineage>
</organism>
<proteinExistence type="predicted"/>
<gene>
    <name evidence="1" type="ORF">NLG97_g5904</name>
</gene>
<name>A0ACC1QSI7_9HYPO</name>
<keyword evidence="2" id="KW-1185">Reference proteome</keyword>
<evidence type="ECO:0000313" key="1">
    <source>
        <dbReference type="EMBL" id="KAJ3489852.1"/>
    </source>
</evidence>
<dbReference type="EMBL" id="JANAKD010000715">
    <property type="protein sequence ID" value="KAJ3489852.1"/>
    <property type="molecule type" value="Genomic_DNA"/>
</dbReference>
<dbReference type="Proteomes" id="UP001148737">
    <property type="component" value="Unassembled WGS sequence"/>
</dbReference>
<protein>
    <submittedName>
        <fullName evidence="1">Uncharacterized protein</fullName>
    </submittedName>
</protein>